<name>A0A6H1NYG2_PRIMG</name>
<protein>
    <submittedName>
        <fullName evidence="1">YbbR-like domain-containing protein</fullName>
    </submittedName>
</protein>
<dbReference type="EMBL" id="CP051128">
    <property type="protein sequence ID" value="QIZ06111.1"/>
    <property type="molecule type" value="Genomic_DNA"/>
</dbReference>
<dbReference type="InterPro" id="IPR053154">
    <property type="entry name" value="c-di-AMP_regulator"/>
</dbReference>
<gene>
    <name evidence="1" type="ORF">HFZ78_04650</name>
</gene>
<dbReference type="PANTHER" id="PTHR37804:SF1">
    <property type="entry name" value="CDAA REGULATORY PROTEIN CDAR"/>
    <property type="match status" value="1"/>
</dbReference>
<dbReference type="Gene3D" id="2.170.120.30">
    <property type="match status" value="2"/>
</dbReference>
<evidence type="ECO:0000313" key="1">
    <source>
        <dbReference type="EMBL" id="QIZ06111.1"/>
    </source>
</evidence>
<dbReference type="Pfam" id="PF07949">
    <property type="entry name" value="YbbR"/>
    <property type="match status" value="3"/>
</dbReference>
<evidence type="ECO:0000313" key="2">
    <source>
        <dbReference type="Proteomes" id="UP000501868"/>
    </source>
</evidence>
<dbReference type="Gene3D" id="2.170.120.40">
    <property type="entry name" value="YbbR-like domain"/>
    <property type="match status" value="2"/>
</dbReference>
<proteinExistence type="predicted"/>
<dbReference type="AlphaFoldDB" id="A0A6H1NYG2"/>
<accession>A0A6H1NYG2</accession>
<dbReference type="InterPro" id="IPR012505">
    <property type="entry name" value="YbbR"/>
</dbReference>
<sequence length="409" mass="44484">MDKLMDNPWFIKILALLLAVLLYSSVPHTGKKITDVNVPGEQSTETITNIPVKVYYDTENLVVSGIPATVDITLKGPITHIQSAKALKNFEVYVDLSKAKIGKQKVKLKVRDLSDKLSATVKPASVTVSVQEKITKEFKVEAEFNAGQIEAGYSAGQPVVEPNKVKITGAKSVIDRITYVKAALEEKGQLKETISEEAHVQVLDKDLNKLNVVVDPETVEITIPIKSNSKTVPIKIVRNGTAPEGVTIESIDIDEKEATITGDEDVLKNTDNVRVEVDLSKITDNTTLTLPVIISNGITKVTPQIVKATVVVKKQEEKTVSDVPLNIQGLSEEYKATVNDPGNQMINILINGPSSAVSSIRPEDFKVFIDLSGLVEGDHIVDIHVEGPSAVKWKPTKSSAKITIEKNNA</sequence>
<dbReference type="Proteomes" id="UP000501868">
    <property type="component" value="Chromosome"/>
</dbReference>
<dbReference type="PANTHER" id="PTHR37804">
    <property type="entry name" value="CDAA REGULATORY PROTEIN CDAR"/>
    <property type="match status" value="1"/>
</dbReference>
<organism evidence="1 2">
    <name type="scientific">Priestia megaterium</name>
    <name type="common">Bacillus megaterium</name>
    <dbReference type="NCBI Taxonomy" id="1404"/>
    <lineage>
        <taxon>Bacteria</taxon>
        <taxon>Bacillati</taxon>
        <taxon>Bacillota</taxon>
        <taxon>Bacilli</taxon>
        <taxon>Bacillales</taxon>
        <taxon>Bacillaceae</taxon>
        <taxon>Priestia</taxon>
    </lineage>
</organism>
<reference evidence="1 2" key="1">
    <citation type="submission" date="2020-04" db="EMBL/GenBank/DDBJ databases">
        <title>Genome-Wide Identification of 5-Methylcytosine Sites in Bacterial Genomes By High-Throughput Sequencing of MspJI Restriction Fragments.</title>
        <authorList>
            <person name="Wu V."/>
        </authorList>
    </citation>
    <scope>NUCLEOTIDE SEQUENCE [LARGE SCALE GENOMIC DNA]</scope>
    <source>
        <strain evidence="1 2">S2</strain>
    </source>
</reference>
<reference evidence="1 2" key="2">
    <citation type="submission" date="2020-04" db="EMBL/GenBank/DDBJ databases">
        <authorList>
            <person name="Fomenkov A."/>
            <person name="Anton B.P."/>
            <person name="Roberts R.J."/>
        </authorList>
    </citation>
    <scope>NUCLEOTIDE SEQUENCE [LARGE SCALE GENOMIC DNA]</scope>
    <source>
        <strain evidence="1 2">S2</strain>
    </source>
</reference>